<sequence length="31" mass="3366">TSYVDVAQRAFLSSIPEPMPWKSACPIVGQS</sequence>
<dbReference type="AlphaFoldDB" id="A0A061QQ52"/>
<accession>A0A061QQ52</accession>
<proteinExistence type="predicted"/>
<reference evidence="1" key="1">
    <citation type="submission" date="2014-05" db="EMBL/GenBank/DDBJ databases">
        <title>The transcriptome of the halophilic microalga Tetraselmis sp. GSL018 isolated from the Great Salt Lake, Utah.</title>
        <authorList>
            <person name="Jinkerson R.E."/>
            <person name="D'Adamo S."/>
            <person name="Posewitz M.C."/>
        </authorList>
    </citation>
    <scope>NUCLEOTIDE SEQUENCE</scope>
    <source>
        <strain evidence="1">GSL018</strain>
    </source>
</reference>
<organism evidence="1">
    <name type="scientific">Tetraselmis sp. GSL018</name>
    <dbReference type="NCBI Taxonomy" id="582737"/>
    <lineage>
        <taxon>Eukaryota</taxon>
        <taxon>Viridiplantae</taxon>
        <taxon>Chlorophyta</taxon>
        <taxon>core chlorophytes</taxon>
        <taxon>Chlorodendrophyceae</taxon>
        <taxon>Chlorodendrales</taxon>
        <taxon>Chlorodendraceae</taxon>
        <taxon>Tetraselmis</taxon>
    </lineage>
</organism>
<protein>
    <submittedName>
        <fullName evidence="1">Uncharacterized protein</fullName>
    </submittedName>
</protein>
<feature type="non-terminal residue" evidence="1">
    <location>
        <position position="1"/>
    </location>
</feature>
<dbReference type="EMBL" id="GBEZ01025222">
    <property type="protein sequence ID" value="JAC61838.1"/>
    <property type="molecule type" value="Transcribed_RNA"/>
</dbReference>
<name>A0A061QQ52_9CHLO</name>
<gene>
    <name evidence="1" type="ORF">TSPGSL018_25041</name>
</gene>
<evidence type="ECO:0000313" key="1">
    <source>
        <dbReference type="EMBL" id="JAC61838.1"/>
    </source>
</evidence>